<gene>
    <name evidence="2" type="ORF">CGZ92_00920</name>
</gene>
<evidence type="ECO:0000313" key="2">
    <source>
        <dbReference type="EMBL" id="OYN90595.1"/>
    </source>
</evidence>
<organism evidence="2 3">
    <name type="scientific">Parenemella sanctibonifatiensis</name>
    <dbReference type="NCBI Taxonomy" id="2016505"/>
    <lineage>
        <taxon>Bacteria</taxon>
        <taxon>Bacillati</taxon>
        <taxon>Actinomycetota</taxon>
        <taxon>Actinomycetes</taxon>
        <taxon>Propionibacteriales</taxon>
        <taxon>Propionibacteriaceae</taxon>
        <taxon>Parenemella</taxon>
    </lineage>
</organism>
<dbReference type="Pfam" id="PF16259">
    <property type="entry name" value="DUF4913"/>
    <property type="match status" value="1"/>
</dbReference>
<reference evidence="2 3" key="1">
    <citation type="submission" date="2017-07" db="EMBL/GenBank/DDBJ databases">
        <title>Draft whole genome sequences of clinical Proprionibacteriaceae strains.</title>
        <authorList>
            <person name="Bernier A.-M."/>
            <person name="Bernard K."/>
            <person name="Domingo M.-C."/>
        </authorList>
    </citation>
    <scope>NUCLEOTIDE SEQUENCE [LARGE SCALE GENOMIC DNA]</scope>
    <source>
        <strain evidence="2 3">NML 160184</strain>
    </source>
</reference>
<dbReference type="AlphaFoldDB" id="A0A255ELW2"/>
<dbReference type="EMBL" id="NMVI01000004">
    <property type="protein sequence ID" value="OYN90595.1"/>
    <property type="molecule type" value="Genomic_DNA"/>
</dbReference>
<feature type="region of interest" description="Disordered" evidence="1">
    <location>
        <begin position="94"/>
        <end position="114"/>
    </location>
</feature>
<proteinExistence type="predicted"/>
<evidence type="ECO:0000256" key="1">
    <source>
        <dbReference type="SAM" id="MobiDB-lite"/>
    </source>
</evidence>
<name>A0A255ELW2_9ACTN</name>
<protein>
    <recommendedName>
        <fullName evidence="4">DUF4913 domain-containing protein</fullName>
    </recommendedName>
</protein>
<comment type="caution">
    <text evidence="2">The sequence shown here is derived from an EMBL/GenBank/DDBJ whole genome shotgun (WGS) entry which is preliminary data.</text>
</comment>
<dbReference type="Proteomes" id="UP000216533">
    <property type="component" value="Unassembled WGS sequence"/>
</dbReference>
<evidence type="ECO:0008006" key="4">
    <source>
        <dbReference type="Google" id="ProtNLM"/>
    </source>
</evidence>
<evidence type="ECO:0000313" key="3">
    <source>
        <dbReference type="Proteomes" id="UP000216533"/>
    </source>
</evidence>
<accession>A0A255ELW2</accession>
<dbReference type="InterPro" id="IPR032584">
    <property type="entry name" value="DUF4913"/>
</dbReference>
<sequence length="136" mass="15925">MNLNPAQATQPRFTTLDEFVQQYLLAVARYGEEDFRWCRQWWKHSAAVVQLDALWRSFEGYAVEPDAWAMAVWWRDYYHPIWREVTRANGTFSRCNDQAGTHEQGRRRTTEHPPSALFPTEVTIAAANYKVLASED</sequence>
<dbReference type="RefSeq" id="WP_094449521.1">
    <property type="nucleotide sequence ID" value="NZ_NMVI01000004.1"/>
</dbReference>